<reference evidence="7 8" key="1">
    <citation type="submission" date="2016-10" db="EMBL/GenBank/DDBJ databases">
        <authorList>
            <person name="Varghese N."/>
            <person name="Submissions S."/>
        </authorList>
    </citation>
    <scope>NUCLEOTIDE SEQUENCE [LARGE SCALE GENOMIC DNA]</scope>
    <source>
        <strain evidence="7 8">DSM 17997</strain>
    </source>
</reference>
<sequence length="619" mass="70154">MYFGKNKYSSDVAYIMKKDNSRNRVGKGPSTPRPAGNPKKGRSTGKSDYSSESSFGSRKPKSNDGYEKKAYPKAGRSDQGPRKNDAGDKKPYNPFTKESIGKKFGSTSESRFDNKKSKSNDAFERKPYPKAGRSDQGPRKHDIGAKKAFNKENLGRNSGSDSRFDNRNSKDNEGFERKSKPQFGRSDQGQKRYDSGDKKPFNPLNKDRGGRNTGNNSDSWSENRKPKRDGDFDRNSKPQSGRSDQGQKRYDSGDKKPFGPLSKDRGGKRDYNSDSRSENRSPKGDEGFDRNSKFDRGTKSDQNRSDFGGKSSTPESNPTEFTTVYKGRGRDEKPLFETVRKSEIESKAAPKRRFNRQPDLEDSIPTPKYNMERLEKKTGPNKETDVFRLNKYISNSGICSRRDADSLIERGDIRVNGEVVTELGFKVERRDFITYNGKSINPEKPVYILLNKPKDFITTTDDPMDRRTVMQLISNACEERVFPVGRLDRNTTGLLLFTNDGELAAKLSHPSNEIKKIYQVTLDKPITANDEEAILAGITLEDGDVKVDDMQVLSKDRTILGLEIHVGKNRIVRRIFAHFGYEVVGLDRVTYAGLTKRDLTRGKYRFLTEKEVINLKFFK</sequence>
<feature type="compositionally biased region" description="Basic and acidic residues" evidence="5">
    <location>
        <begin position="221"/>
        <end position="236"/>
    </location>
</feature>
<dbReference type="InterPro" id="IPR050343">
    <property type="entry name" value="RsuA_PseudoU_synthase"/>
</dbReference>
<dbReference type="Gene3D" id="3.10.290.10">
    <property type="entry name" value="RNA-binding S4 domain"/>
    <property type="match status" value="1"/>
</dbReference>
<dbReference type="SMART" id="SM00363">
    <property type="entry name" value="S4"/>
    <property type="match status" value="1"/>
</dbReference>
<feature type="region of interest" description="Disordered" evidence="5">
    <location>
        <begin position="1"/>
        <end position="366"/>
    </location>
</feature>
<dbReference type="NCBIfam" id="TIGR00093">
    <property type="entry name" value="pseudouridine synthase"/>
    <property type="match status" value="1"/>
</dbReference>
<dbReference type="SUPFAM" id="SSF55174">
    <property type="entry name" value="Alpha-L RNA-binding motif"/>
    <property type="match status" value="1"/>
</dbReference>
<evidence type="ECO:0000313" key="8">
    <source>
        <dbReference type="Proteomes" id="UP000199663"/>
    </source>
</evidence>
<feature type="compositionally biased region" description="Basic and acidic residues" evidence="5">
    <location>
        <begin position="61"/>
        <end position="91"/>
    </location>
</feature>
<evidence type="ECO:0000259" key="6">
    <source>
        <dbReference type="SMART" id="SM00363"/>
    </source>
</evidence>
<dbReference type="PANTHER" id="PTHR47683:SF2">
    <property type="entry name" value="RNA-BINDING S4 DOMAIN-CONTAINING PROTEIN"/>
    <property type="match status" value="1"/>
</dbReference>
<dbReference type="InterPro" id="IPR018496">
    <property type="entry name" value="PsdUridine_synth_RsuA/RluB_CS"/>
</dbReference>
<evidence type="ECO:0000256" key="1">
    <source>
        <dbReference type="ARBA" id="ARBA00008348"/>
    </source>
</evidence>
<dbReference type="SUPFAM" id="SSF55120">
    <property type="entry name" value="Pseudouridine synthase"/>
    <property type="match status" value="1"/>
</dbReference>
<feature type="domain" description="RNA-binding S4" evidence="6">
    <location>
        <begin position="387"/>
        <end position="448"/>
    </location>
</feature>
<dbReference type="InterPro" id="IPR006145">
    <property type="entry name" value="PsdUridine_synth_RsuA/RluA"/>
</dbReference>
<dbReference type="Pfam" id="PF01479">
    <property type="entry name" value="S4"/>
    <property type="match status" value="1"/>
</dbReference>
<dbReference type="Proteomes" id="UP000199663">
    <property type="component" value="Unassembled WGS sequence"/>
</dbReference>
<protein>
    <recommendedName>
        <fullName evidence="4">Pseudouridine synthase</fullName>
        <ecNumber evidence="4">5.4.99.-</ecNumber>
    </recommendedName>
</protein>
<feature type="compositionally biased region" description="Polar residues" evidence="5">
    <location>
        <begin position="310"/>
        <end position="322"/>
    </location>
</feature>
<feature type="compositionally biased region" description="Basic and acidic residues" evidence="5">
    <location>
        <begin position="245"/>
        <end position="304"/>
    </location>
</feature>
<dbReference type="PROSITE" id="PS50889">
    <property type="entry name" value="S4"/>
    <property type="match status" value="1"/>
</dbReference>
<comment type="similarity">
    <text evidence="1 4">Belongs to the pseudouridine synthase RsuA family.</text>
</comment>
<comment type="caution">
    <text evidence="7">The sequence shown here is derived from an EMBL/GenBank/DDBJ whole genome shotgun (WGS) entry which is preliminary data.</text>
</comment>
<evidence type="ECO:0000313" key="7">
    <source>
        <dbReference type="EMBL" id="SDY51466.1"/>
    </source>
</evidence>
<dbReference type="Gene3D" id="3.30.70.1560">
    <property type="entry name" value="Alpha-L RNA-binding motif"/>
    <property type="match status" value="1"/>
</dbReference>
<dbReference type="InterPro" id="IPR020103">
    <property type="entry name" value="PsdUridine_synth_cat_dom_sf"/>
</dbReference>
<feature type="compositionally biased region" description="Basic and acidic residues" evidence="5">
    <location>
        <begin position="328"/>
        <end position="348"/>
    </location>
</feature>
<keyword evidence="8" id="KW-1185">Reference proteome</keyword>
<gene>
    <name evidence="7" type="ORF">SAMN05444412_101388</name>
</gene>
<feature type="compositionally biased region" description="Basic and acidic residues" evidence="5">
    <location>
        <begin position="162"/>
        <end position="179"/>
    </location>
</feature>
<feature type="compositionally biased region" description="Basic and acidic residues" evidence="5">
    <location>
        <begin position="110"/>
        <end position="154"/>
    </location>
</feature>
<dbReference type="InterPro" id="IPR036986">
    <property type="entry name" value="S4_RNA-bd_sf"/>
</dbReference>
<evidence type="ECO:0000256" key="3">
    <source>
        <dbReference type="PROSITE-ProRule" id="PRU00182"/>
    </source>
</evidence>
<accession>A0A1H3KH80</accession>
<dbReference type="Pfam" id="PF00849">
    <property type="entry name" value="PseudoU_synth_2"/>
    <property type="match status" value="1"/>
</dbReference>
<dbReference type="InterPro" id="IPR002942">
    <property type="entry name" value="S4_RNA-bd"/>
</dbReference>
<evidence type="ECO:0000256" key="2">
    <source>
        <dbReference type="ARBA" id="ARBA00023235"/>
    </source>
</evidence>
<evidence type="ECO:0000256" key="5">
    <source>
        <dbReference type="SAM" id="MobiDB-lite"/>
    </source>
</evidence>
<keyword evidence="2 4" id="KW-0413">Isomerase</keyword>
<dbReference type="EMBL" id="FNQC01000001">
    <property type="protein sequence ID" value="SDY51466.1"/>
    <property type="molecule type" value="Genomic_DNA"/>
</dbReference>
<dbReference type="InterPro" id="IPR042092">
    <property type="entry name" value="PsdUridine_s_RsuA/RluB/E/F_cat"/>
</dbReference>
<dbReference type="InterPro" id="IPR000748">
    <property type="entry name" value="PsdUridine_synth_RsuA/RluB/E/F"/>
</dbReference>
<keyword evidence="3" id="KW-0694">RNA-binding</keyword>
<dbReference type="PANTHER" id="PTHR47683">
    <property type="entry name" value="PSEUDOURIDINE SYNTHASE FAMILY PROTEIN-RELATED"/>
    <property type="match status" value="1"/>
</dbReference>
<evidence type="ECO:0000256" key="4">
    <source>
        <dbReference type="RuleBase" id="RU003887"/>
    </source>
</evidence>
<organism evidence="7 8">
    <name type="scientific">Rhodonellum ikkaensis</name>
    <dbReference type="NCBI Taxonomy" id="336829"/>
    <lineage>
        <taxon>Bacteria</taxon>
        <taxon>Pseudomonadati</taxon>
        <taxon>Bacteroidota</taxon>
        <taxon>Cytophagia</taxon>
        <taxon>Cytophagales</taxon>
        <taxon>Cytophagaceae</taxon>
        <taxon>Rhodonellum</taxon>
    </lineage>
</organism>
<dbReference type="InterPro" id="IPR020094">
    <property type="entry name" value="TruA/RsuA/RluB/E/F_N"/>
</dbReference>
<feature type="compositionally biased region" description="Polar residues" evidence="5">
    <location>
        <begin position="44"/>
        <end position="56"/>
    </location>
</feature>
<dbReference type="EC" id="5.4.99.-" evidence="4"/>
<dbReference type="CDD" id="cd02870">
    <property type="entry name" value="PseudoU_synth_RsuA_like"/>
    <property type="match status" value="1"/>
</dbReference>
<dbReference type="CDD" id="cd00165">
    <property type="entry name" value="S4"/>
    <property type="match status" value="1"/>
</dbReference>
<proteinExistence type="inferred from homology"/>
<dbReference type="Gene3D" id="3.30.70.580">
    <property type="entry name" value="Pseudouridine synthase I, catalytic domain, N-terminal subdomain"/>
    <property type="match status" value="1"/>
</dbReference>
<dbReference type="PROSITE" id="PS01149">
    <property type="entry name" value="PSI_RSU"/>
    <property type="match status" value="1"/>
</dbReference>
<feature type="compositionally biased region" description="Basic and acidic residues" evidence="5">
    <location>
        <begin position="188"/>
        <end position="210"/>
    </location>
</feature>
<name>A0A1H3KH80_9BACT</name>